<protein>
    <recommendedName>
        <fullName evidence="2">N-acetylglucosamine binding protein A domain-containing protein</fullName>
    </recommendedName>
</protein>
<name>A0A4R4JTZ4_9GAMM</name>
<dbReference type="RefSeq" id="WP_132354353.1">
    <property type="nucleotide sequence ID" value="NZ_CAWOJO010000014.1"/>
</dbReference>
<evidence type="ECO:0000313" key="3">
    <source>
        <dbReference type="EMBL" id="TDB58150.1"/>
    </source>
</evidence>
<dbReference type="Proteomes" id="UP000295598">
    <property type="component" value="Unassembled WGS sequence"/>
</dbReference>
<feature type="region of interest" description="Disordered" evidence="1">
    <location>
        <begin position="1"/>
        <end position="25"/>
    </location>
</feature>
<dbReference type="Pfam" id="PF18416">
    <property type="entry name" value="GbpA_2"/>
    <property type="match status" value="2"/>
</dbReference>
<evidence type="ECO:0000313" key="4">
    <source>
        <dbReference type="Proteomes" id="UP000295598"/>
    </source>
</evidence>
<feature type="domain" description="N-acetylglucosamine binding protein A" evidence="2">
    <location>
        <begin position="171"/>
        <end position="253"/>
    </location>
</feature>
<comment type="caution">
    <text evidence="3">The sequence shown here is derived from an EMBL/GenBank/DDBJ whole genome shotgun (WGS) entry which is preliminary data.</text>
</comment>
<gene>
    <name evidence="3" type="ORF">C5467_10265</name>
</gene>
<accession>A0A4R4JTZ4</accession>
<sequence>MTTEQNQEISPFANETDNKTALTDENSMGYTLTTLADNTLPNMAGFEREIWGTPQTGWLSPGYILADRDLAEGEVLLAYLIRQRDGHVLESISFTAKAEDRGKTQWPIAFAKAINEKGKQLKAGGWNKTGEFNADTEKSPPRLWHYSSENRAFTTAAFKNNQVQALAITGDTLKPNDILWVQVRDISTQYLYETHIFTPDPERLTLTEWSKDLCTQLNQKSQLIRAGTIDENTGLITPAVANNALWIPQCSDLAVTLMSAPWWSQTTITASRDLAEGETLHTYVLDVFSDAQPVAPFSYTPTAAAREKNSWLSDWAGKLNESPLASYVRLDSTTATPDTATLRQAGSSLRVFTSAPGLDNWVSATPPLSEWYRNPKTGMVILVRHPHSHALLHHCIFTPKTGNEAPKDKAQWAEALRQYIQKQPYLCLQADSDTANNTLTITEENADKLTLWVPRHSGLEVSIESVDWRDLYPDNYHNLSDYKDCEIDIIDTLTNDTVEHYVITTDKIPRFNKLAISPFVQITTTECQCAYSQFTVTITLAGLKESAKTKAYDVQQLADGTIKRKLLTATAVAMNIADVTKTRDGWIFDTSHPDMARFQEESKPIFKKISDEIIGVDIQKFITGLAKYNEVRALPDSLLRQAWPVYSTSTPTVDKIFNSTELQGLVKKYESLLMQVYTRSVWTDKNWFPSATNINLCLNQHHQLLRILHDQHNQGAIVLRLTPEAKAQGIQFAACTPANLWTTSVDTLRYPYPPEEEPKPPYGIKVTETAIILSKRPYSDDANVSGYFDSPDYSLFWLDLDIPDTVTPEQAITVAHIGRISAGNIWFDVQPVDITTPPAVEEYVAVSHLCEDYGNTFRSEVFDVSGQSETGVDPRTGLFHAHYPVCTLQGIDGNGPICDLTLHYSALRGNEAGLGDGWAFRFSSLENRARQLTLSKGENIEFTDDEWQQLSIGTLLKKQTCWISSNHDHSKFTLDFPSGRREILTIPNGDNEEPNDALRQKIIKLLEQIKDKSKPLPPKPENFWDWLLFGLSPILYSVAAALDWNQAVQKWRENSKAIDQEIARWKRPFRQLLPSQIISPTGGKLALTWERKRGQFLLKEVKSGEKSLFKAEYSHQQVTMDIWPDSSEAHQLTLTLSQYLLQNLTRTNNQQMVQRVHCGYSADPTLDRILTRLEEEDGSVELVRYETEGMKFPEDRPALPCVFLHTLIPGAGQENITSTYSYSTNNYLGVKAAPTWYQQWPYGYHYNDHDAPPPDYEVTLTRLAGEQITSTKRIYNKHHLQISEEVCTLGEAQKITTWNFNDIKPGDPLFGRPQTITTEFRELPSAPDDTGNTVTTTQSFSYNDNGQPIKSVTADGVITQWRYYPKTGGIGLNVAPVADDSVIALKTLILTCPAIPENTLPPLMAEFQYQLFENKVSPLQLTTYGYHTQYRNQRTILVANHIVKLSGVVVNISEDIFKTWTLSLAEGRKQALIQHQILSESPRTPKAPTSKITVWSATSVQHSYLGKDTTRLSTTLNWEDSPLAEGLVIHMTAQTEGGKSAVTTETRSRYSHRLLTVKKEGIETRRQYNAMGKVTYEAQYKLAKNKNTVDKDASPTAETRITYQITDRGLLATTAHADNYVTRTFSDGLQREVRSEIQRPGTTGTAGSDFCLLQEITYDNLGQEINHTLCDYLPGGLQRITEQGDRQNLPSGPQLWNMSRITEQGANKNTHEEIRGIGDQPQIISKTTHHMQESGAVTQTESLTSSSGASRFAMEKTFDVEGRLTTLKRGSGNTTTTVEVTYDELDRPVTFTTPDQTVITRRYHGFSNQVTELKVNNTVVGTRQVT</sequence>
<feature type="domain" description="N-acetylglucosamine binding protein A" evidence="2">
    <location>
        <begin position="58"/>
        <end position="148"/>
    </location>
</feature>
<reference evidence="3 4" key="1">
    <citation type="journal article" date="2019" name="Int. J. Syst. Evol. Microbiol.">
        <title>Photorhabdus khanii subsp. guanajuatensis subsp. nov., isolated from Heterorhabditis atacamensis, and Photorhabdus luminescens subsp. mexicana subsp. nov., isolated from Heterorhabditis mexicana entomopathogenic nematodes.</title>
        <authorList>
            <person name="Machado R.A.R."/>
            <person name="Bruno P."/>
            <person name="Arce C.C.M."/>
            <person name="Liechti N."/>
            <person name="Kohler A."/>
            <person name="Bernal J."/>
            <person name="Bruggmann R."/>
            <person name="Turlings T.C.J."/>
        </authorList>
    </citation>
    <scope>NUCLEOTIDE SEQUENCE [LARGE SCALE GENOMIC DNA]</scope>
    <source>
        <strain evidence="3 4">MEX20-17</strain>
    </source>
</reference>
<evidence type="ECO:0000256" key="1">
    <source>
        <dbReference type="SAM" id="MobiDB-lite"/>
    </source>
</evidence>
<organism evidence="3 4">
    <name type="scientific">Photorhabdus khanii subsp. guanajuatensis</name>
    <dbReference type="NCBI Taxonomy" id="2100166"/>
    <lineage>
        <taxon>Bacteria</taxon>
        <taxon>Pseudomonadati</taxon>
        <taxon>Pseudomonadota</taxon>
        <taxon>Gammaproteobacteria</taxon>
        <taxon>Enterobacterales</taxon>
        <taxon>Morganellaceae</taxon>
        <taxon>Photorhabdus</taxon>
    </lineage>
</organism>
<proteinExistence type="predicted"/>
<dbReference type="EMBL" id="PUJY01000014">
    <property type="protein sequence ID" value="TDB58150.1"/>
    <property type="molecule type" value="Genomic_DNA"/>
</dbReference>
<dbReference type="InterPro" id="IPR041029">
    <property type="entry name" value="GbpA_2"/>
</dbReference>
<dbReference type="Gene3D" id="3.30.70.2150">
    <property type="match status" value="2"/>
</dbReference>
<evidence type="ECO:0000259" key="2">
    <source>
        <dbReference type="Pfam" id="PF18416"/>
    </source>
</evidence>